<dbReference type="OMA" id="ICEEHTH"/>
<dbReference type="SMART" id="SM00220">
    <property type="entry name" value="S_TKc"/>
    <property type="match status" value="1"/>
</dbReference>
<feature type="domain" description="Protein kinase" evidence="2">
    <location>
        <begin position="243"/>
        <end position="566"/>
    </location>
</feature>
<organism evidence="3 4">
    <name type="scientific">Pseudallescheria apiosperma</name>
    <name type="common">Scedosporium apiospermum</name>
    <dbReference type="NCBI Taxonomy" id="563466"/>
    <lineage>
        <taxon>Eukaryota</taxon>
        <taxon>Fungi</taxon>
        <taxon>Dikarya</taxon>
        <taxon>Ascomycota</taxon>
        <taxon>Pezizomycotina</taxon>
        <taxon>Sordariomycetes</taxon>
        <taxon>Hypocreomycetidae</taxon>
        <taxon>Microascales</taxon>
        <taxon>Microascaceae</taxon>
        <taxon>Scedosporium</taxon>
    </lineage>
</organism>
<sequence length="566" mass="63533">MPPGNDIDYGEKGKLGLSDKRVAILEDRGNGDYLDDKSHLYTGEPESSDIQSWIQQKGTPCDKIRDELGGAEVHLNGVNSVNFFIPRCTAYRIMTLPKVRAVIKEILPEKTEPDCNTLARSVVFGAAGDGRGRAVIVLAALILKGRESYLQSVLDDGISDDCLPMKLHPDPDQRKTAICEEHTHMFDNVHLCRDLCQASRFLLAPYFKGIGGKHRHLKLTDKDVLPFHSRRPVNSRQPVNSTSSNGLHDGNGGFGVVEVVEIDKDHVNFKELGIPADMTKFALKRLNEPDGIEAFNLELASLLPFRSNAGWSLIQVLATFEILENGARYYYFLFPYADGTLWDFFKRFDEPSKPPSHTERMMYDCHALAEALTLIHNSRLKQVGGIPGIADGEENELYGRHGDIKADNILYFYAENSSRLVITDFGLGRLHTGISRSRQNPRNLDFSSTYRAPEFDVTDGKIGRKADVYSLGCVFLEMVTWDLKGFTAARDLFAKARATPNEILKGFVEDTFFTCTKTSGERVVAKRKPEVDNWIKDLRTHPKASRCSNEFLDLIEKMLEPEPRGE</sequence>
<dbReference type="AlphaFoldDB" id="A0A084G9C0"/>
<evidence type="ECO:0000313" key="3">
    <source>
        <dbReference type="EMBL" id="KEZ43932.1"/>
    </source>
</evidence>
<dbReference type="SUPFAM" id="SSF56112">
    <property type="entry name" value="Protein kinase-like (PK-like)"/>
    <property type="match status" value="1"/>
</dbReference>
<reference evidence="3 4" key="1">
    <citation type="journal article" date="2014" name="Genome Announc.">
        <title>Draft genome sequence of the pathogenic fungus Scedosporium apiospermum.</title>
        <authorList>
            <person name="Vandeputte P."/>
            <person name="Ghamrawi S."/>
            <person name="Rechenmann M."/>
            <person name="Iltis A."/>
            <person name="Giraud S."/>
            <person name="Fleury M."/>
            <person name="Thornton C."/>
            <person name="Delhaes L."/>
            <person name="Meyer W."/>
            <person name="Papon N."/>
            <person name="Bouchara J.P."/>
        </authorList>
    </citation>
    <scope>NUCLEOTIDE SEQUENCE [LARGE SCALE GENOMIC DNA]</scope>
    <source>
        <strain evidence="3 4">IHEM 14462</strain>
    </source>
</reference>
<dbReference type="Proteomes" id="UP000028545">
    <property type="component" value="Unassembled WGS sequence"/>
</dbReference>
<comment type="caution">
    <text evidence="3">The sequence shown here is derived from an EMBL/GenBank/DDBJ whole genome shotgun (WGS) entry which is preliminary data.</text>
</comment>
<dbReference type="GeneID" id="27723195"/>
<protein>
    <recommendedName>
        <fullName evidence="2">Protein kinase domain-containing protein</fullName>
    </recommendedName>
</protein>
<dbReference type="RefSeq" id="XP_016643731.1">
    <property type="nucleotide sequence ID" value="XM_016786755.1"/>
</dbReference>
<dbReference type="KEGG" id="sapo:SAPIO_CDS4123"/>
<keyword evidence="4" id="KW-1185">Reference proteome</keyword>
<evidence type="ECO:0000259" key="2">
    <source>
        <dbReference type="PROSITE" id="PS50011"/>
    </source>
</evidence>
<dbReference type="GO" id="GO:0004674">
    <property type="term" value="F:protein serine/threonine kinase activity"/>
    <property type="evidence" value="ECO:0007669"/>
    <property type="project" value="TreeGrafter"/>
</dbReference>
<dbReference type="Pfam" id="PF00069">
    <property type="entry name" value="Pkinase"/>
    <property type="match status" value="1"/>
</dbReference>
<feature type="compositionally biased region" description="Polar residues" evidence="1">
    <location>
        <begin position="234"/>
        <end position="246"/>
    </location>
</feature>
<gene>
    <name evidence="3" type="ORF">SAPIO_CDS4123</name>
</gene>
<evidence type="ECO:0000313" key="4">
    <source>
        <dbReference type="Proteomes" id="UP000028545"/>
    </source>
</evidence>
<dbReference type="VEuPathDB" id="FungiDB:SAPIO_CDS4123"/>
<proteinExistence type="predicted"/>
<feature type="region of interest" description="Disordered" evidence="1">
    <location>
        <begin position="230"/>
        <end position="250"/>
    </location>
</feature>
<dbReference type="InterPro" id="IPR011009">
    <property type="entry name" value="Kinase-like_dom_sf"/>
</dbReference>
<dbReference type="OrthoDB" id="20872at2759"/>
<evidence type="ECO:0000256" key="1">
    <source>
        <dbReference type="SAM" id="MobiDB-lite"/>
    </source>
</evidence>
<dbReference type="PANTHER" id="PTHR24359">
    <property type="entry name" value="SERINE/THREONINE-PROTEIN KINASE SBK1"/>
    <property type="match status" value="1"/>
</dbReference>
<dbReference type="PROSITE" id="PS50011">
    <property type="entry name" value="PROTEIN_KINASE_DOM"/>
    <property type="match status" value="1"/>
</dbReference>
<accession>A0A084G9C0</accession>
<name>A0A084G9C0_PSEDA</name>
<dbReference type="EMBL" id="JOWA01000090">
    <property type="protein sequence ID" value="KEZ43932.1"/>
    <property type="molecule type" value="Genomic_DNA"/>
</dbReference>
<dbReference type="InterPro" id="IPR000719">
    <property type="entry name" value="Prot_kinase_dom"/>
</dbReference>
<dbReference type="GO" id="GO:0005524">
    <property type="term" value="F:ATP binding"/>
    <property type="evidence" value="ECO:0007669"/>
    <property type="project" value="InterPro"/>
</dbReference>
<dbReference type="Gene3D" id="1.10.510.10">
    <property type="entry name" value="Transferase(Phosphotransferase) domain 1"/>
    <property type="match status" value="1"/>
</dbReference>
<dbReference type="HOGENOM" id="CLU_017513_2_0_1"/>
<dbReference type="PANTHER" id="PTHR24359:SF37">
    <property type="entry name" value="PROTEIN KINASE DOMAIN-CONTAINING PROTEIN"/>
    <property type="match status" value="1"/>
</dbReference>